<name>A0A9P9E9F1_9PLEO</name>
<accession>A0A9P9E9F1</accession>
<feature type="transmembrane region" description="Helical" evidence="2">
    <location>
        <begin position="6"/>
        <end position="22"/>
    </location>
</feature>
<evidence type="ECO:0000313" key="3">
    <source>
        <dbReference type="EMBL" id="KAH7135039.1"/>
    </source>
</evidence>
<gene>
    <name evidence="3" type="ORF">B0J11DRAFT_412723</name>
</gene>
<keyword evidence="2" id="KW-0472">Membrane</keyword>
<feature type="non-terminal residue" evidence="3">
    <location>
        <position position="1"/>
    </location>
</feature>
<evidence type="ECO:0000313" key="4">
    <source>
        <dbReference type="Proteomes" id="UP000700596"/>
    </source>
</evidence>
<organism evidence="3 4">
    <name type="scientific">Dendryphion nanum</name>
    <dbReference type="NCBI Taxonomy" id="256645"/>
    <lineage>
        <taxon>Eukaryota</taxon>
        <taxon>Fungi</taxon>
        <taxon>Dikarya</taxon>
        <taxon>Ascomycota</taxon>
        <taxon>Pezizomycotina</taxon>
        <taxon>Dothideomycetes</taxon>
        <taxon>Pleosporomycetidae</taxon>
        <taxon>Pleosporales</taxon>
        <taxon>Torulaceae</taxon>
        <taxon>Dendryphion</taxon>
    </lineage>
</organism>
<feature type="region of interest" description="Disordered" evidence="1">
    <location>
        <begin position="73"/>
        <end position="106"/>
    </location>
</feature>
<comment type="caution">
    <text evidence="3">The sequence shown here is derived from an EMBL/GenBank/DDBJ whole genome shotgun (WGS) entry which is preliminary data.</text>
</comment>
<protein>
    <submittedName>
        <fullName evidence="3">Uncharacterized protein</fullName>
    </submittedName>
</protein>
<feature type="non-terminal residue" evidence="3">
    <location>
        <position position="127"/>
    </location>
</feature>
<dbReference type="EMBL" id="JAGMWT010000002">
    <property type="protein sequence ID" value="KAH7135039.1"/>
    <property type="molecule type" value="Genomic_DNA"/>
</dbReference>
<evidence type="ECO:0000256" key="2">
    <source>
        <dbReference type="SAM" id="Phobius"/>
    </source>
</evidence>
<dbReference type="AlphaFoldDB" id="A0A9P9E9F1"/>
<keyword evidence="2" id="KW-0812">Transmembrane</keyword>
<evidence type="ECO:0000256" key="1">
    <source>
        <dbReference type="SAM" id="MobiDB-lite"/>
    </source>
</evidence>
<reference evidence="3" key="1">
    <citation type="journal article" date="2021" name="Nat. Commun.">
        <title>Genetic determinants of endophytism in the Arabidopsis root mycobiome.</title>
        <authorList>
            <person name="Mesny F."/>
            <person name="Miyauchi S."/>
            <person name="Thiergart T."/>
            <person name="Pickel B."/>
            <person name="Atanasova L."/>
            <person name="Karlsson M."/>
            <person name="Huettel B."/>
            <person name="Barry K.W."/>
            <person name="Haridas S."/>
            <person name="Chen C."/>
            <person name="Bauer D."/>
            <person name="Andreopoulos W."/>
            <person name="Pangilinan J."/>
            <person name="LaButti K."/>
            <person name="Riley R."/>
            <person name="Lipzen A."/>
            <person name="Clum A."/>
            <person name="Drula E."/>
            <person name="Henrissat B."/>
            <person name="Kohler A."/>
            <person name="Grigoriev I.V."/>
            <person name="Martin F.M."/>
            <person name="Hacquard S."/>
        </authorList>
    </citation>
    <scope>NUCLEOTIDE SEQUENCE</scope>
    <source>
        <strain evidence="3">MPI-CAGE-CH-0243</strain>
    </source>
</reference>
<dbReference type="Proteomes" id="UP000700596">
    <property type="component" value="Unassembled WGS sequence"/>
</dbReference>
<feature type="compositionally biased region" description="Polar residues" evidence="1">
    <location>
        <begin position="88"/>
        <end position="98"/>
    </location>
</feature>
<dbReference type="OrthoDB" id="4775599at2759"/>
<keyword evidence="2" id="KW-1133">Transmembrane helix</keyword>
<keyword evidence="4" id="KW-1185">Reference proteome</keyword>
<proteinExistence type="predicted"/>
<sequence>FNYYFLILAAFGVAVAIGLWLVRRRKRRQKEQMRLRGQNALARDLEGWSNSRRWMHGTWRHNHTSALVRREEGLNEHGEAPPPYHPKNNITTVHNSSGGAPDAMAGLTAPLRTLSRDEAELPRPPAY</sequence>